<evidence type="ECO:0000256" key="6">
    <source>
        <dbReference type="RuleBase" id="RU362081"/>
    </source>
</evidence>
<organism evidence="9 10">
    <name type="scientific">Phyllosticta citribraziliensis</name>
    <dbReference type="NCBI Taxonomy" id="989973"/>
    <lineage>
        <taxon>Eukaryota</taxon>
        <taxon>Fungi</taxon>
        <taxon>Dikarya</taxon>
        <taxon>Ascomycota</taxon>
        <taxon>Pezizomycotina</taxon>
        <taxon>Dothideomycetes</taxon>
        <taxon>Dothideomycetes incertae sedis</taxon>
        <taxon>Botryosphaeriales</taxon>
        <taxon>Phyllostictaceae</taxon>
        <taxon>Phyllosticta</taxon>
    </lineage>
</organism>
<dbReference type="Pfam" id="PF24534">
    <property type="entry name" value="HMA_PCA1"/>
    <property type="match status" value="1"/>
</dbReference>
<dbReference type="PROSITE" id="PS00154">
    <property type="entry name" value="ATPASE_E1_E2"/>
    <property type="match status" value="1"/>
</dbReference>
<feature type="domain" description="HMA" evidence="8">
    <location>
        <begin position="83"/>
        <end position="150"/>
    </location>
</feature>
<dbReference type="Gene3D" id="3.40.50.1000">
    <property type="entry name" value="HAD superfamily/HAD-like"/>
    <property type="match status" value="1"/>
</dbReference>
<comment type="subcellular location">
    <subcellularLocation>
        <location evidence="1 6">Membrane</location>
    </subcellularLocation>
</comment>
<keyword evidence="3 6" id="KW-0479">Metal-binding</keyword>
<feature type="region of interest" description="Disordered" evidence="7">
    <location>
        <begin position="1"/>
        <end position="34"/>
    </location>
</feature>
<dbReference type="EMBL" id="JBBPEH010000008">
    <property type="protein sequence ID" value="KAK7534732.1"/>
    <property type="molecule type" value="Genomic_DNA"/>
</dbReference>
<dbReference type="Gene3D" id="3.40.1110.10">
    <property type="entry name" value="Calcium-transporting ATPase, cytoplasmic domain N"/>
    <property type="match status" value="1"/>
</dbReference>
<keyword evidence="5 6" id="KW-0472">Membrane</keyword>
<dbReference type="PANTHER" id="PTHR46594:SF4">
    <property type="entry name" value="P-TYPE CATION-TRANSPORTING ATPASE"/>
    <property type="match status" value="1"/>
</dbReference>
<dbReference type="Gene3D" id="3.30.70.100">
    <property type="match status" value="1"/>
</dbReference>
<dbReference type="InterPro" id="IPR059000">
    <property type="entry name" value="ATPase_P-type_domA"/>
</dbReference>
<reference evidence="9 10" key="1">
    <citation type="submission" date="2024-04" db="EMBL/GenBank/DDBJ databases">
        <title>Phyllosticta paracitricarpa is synonymous to the EU quarantine fungus P. citricarpa based on phylogenomic analyses.</title>
        <authorList>
            <consortium name="Lawrence Berkeley National Laboratory"/>
            <person name="Van ingen-buijs V.A."/>
            <person name="Van westerhoven A.C."/>
            <person name="Haridas S."/>
            <person name="Skiadas P."/>
            <person name="Martin F."/>
            <person name="Groenewald J.Z."/>
            <person name="Crous P.W."/>
            <person name="Seidl M.F."/>
        </authorList>
    </citation>
    <scope>NUCLEOTIDE SEQUENCE [LARGE SCALE GENOMIC DNA]</scope>
    <source>
        <strain evidence="9 10">CPC 17464</strain>
    </source>
</reference>
<evidence type="ECO:0000256" key="1">
    <source>
        <dbReference type="ARBA" id="ARBA00004370"/>
    </source>
</evidence>
<evidence type="ECO:0000256" key="7">
    <source>
        <dbReference type="SAM" id="MobiDB-lite"/>
    </source>
</evidence>
<keyword evidence="10" id="KW-1185">Reference proteome</keyword>
<dbReference type="InterPro" id="IPR023299">
    <property type="entry name" value="ATPase_P-typ_cyto_dom_N"/>
</dbReference>
<keyword evidence="6" id="KW-0067">ATP-binding</keyword>
<sequence>MGGCGHGKGRTKVSERHASSIPSSCCGGKSRPSDGNKVYKPSCKGPCEANSCCSSNDNLVRPQPLFVGDGSSMDIERGTPVYEDVKISVGGMTCSGCENRLRKALERIPAAKDIKTDLVLMQAQFRLNIARMSVEDALAEVRQMTPYSVERLANDSDERFLDVIVDSPHDVLQTALPDGVVDVEQLGKEDKNGKATLRITFGSNTMYHRDLLEKLGLQNPTLAPIPLPSSVAVGRKQLRKELFYFSLSAILTIPVLVLAWAPINQRRIIKESISLVLATIVQLVAAWEFYPSAIKTLYFTRIADMDLLIVLSTTAAYIYSVVAFGLIHTGHDISKNSFFETSALLVTLIRLGRFVSELARQRATESVSIRSLQAPHALLLQKNRSDTKELDVRLLQHGDIFRVPPHTRIPTDGVVIYGGSQVDESMMTGESKPVAKGIDSRVTAGTINLDGQIDVTLSRTYWDNSISEIGTLVENAELSKPKLQALADRVASFFVPAIVALSIMVFVIWMCIGKFVIKQSSAIAASKAISYAIATLIVSCPCAIGLAVPMVIVIASGVAAKNEVIFRAPAVIEIARDVKHVVFDKTGTLTKGEMSVTHEAFFLERSAVTLPHLLGLVSRNKHPVSLALSNHLEVKGIRQGTVYDSSNVIVGGGLEGRLAKGDKTLVVRAGNLSFLGLEDSAQVQSFRATSSDLDVSFFGVTLDGILVALFALTDILRPEAPHVVSSLRKQGVAVHILSGDDQRAVSRVAQILGIPDSQTLARCSPAGKQAYPEATQQAKHSLWQRALHIFRRKNKTAIVAFVGDGTNDAVALTQADVGIAMGSSLPSTSPSASSAPPSDIAASTASIVLLRGNLAGVLSVLHLSRRAVRRVHFNFAWATVYNVFAVLLAAGALARVGGAGAGGRDGDGRGFSIPPEFAGLGEIVSVLPVVAVAFTLRWGDRGERGRLE</sequence>
<dbReference type="PRINTS" id="PR00119">
    <property type="entry name" value="CATATPASE"/>
</dbReference>
<dbReference type="SUPFAM" id="SSF81653">
    <property type="entry name" value="Calcium ATPase, transduction domain A"/>
    <property type="match status" value="1"/>
</dbReference>
<dbReference type="Proteomes" id="UP001360953">
    <property type="component" value="Unassembled WGS sequence"/>
</dbReference>
<dbReference type="InterPro" id="IPR006121">
    <property type="entry name" value="HMA_dom"/>
</dbReference>
<dbReference type="SUPFAM" id="SSF55008">
    <property type="entry name" value="HMA, heavy metal-associated domain"/>
    <property type="match status" value="1"/>
</dbReference>
<gene>
    <name evidence="9" type="ORF">J3D65DRAFT_555812</name>
</gene>
<feature type="transmembrane region" description="Helical" evidence="6">
    <location>
        <begin position="242"/>
        <end position="261"/>
    </location>
</feature>
<feature type="transmembrane region" description="Helical" evidence="6">
    <location>
        <begin position="529"/>
        <end position="558"/>
    </location>
</feature>
<dbReference type="InterPro" id="IPR036163">
    <property type="entry name" value="HMA_dom_sf"/>
</dbReference>
<dbReference type="InterPro" id="IPR023214">
    <property type="entry name" value="HAD_sf"/>
</dbReference>
<feature type="transmembrane region" description="Helical" evidence="6">
    <location>
        <begin position="307"/>
        <end position="327"/>
    </location>
</feature>
<dbReference type="RefSeq" id="XP_066653457.1">
    <property type="nucleotide sequence ID" value="XM_066797246.1"/>
</dbReference>
<feature type="transmembrane region" description="Helical" evidence="6">
    <location>
        <begin position="875"/>
        <end position="897"/>
    </location>
</feature>
<dbReference type="Pfam" id="PF00702">
    <property type="entry name" value="Hydrolase"/>
    <property type="match status" value="1"/>
</dbReference>
<dbReference type="Gene3D" id="2.70.150.10">
    <property type="entry name" value="Calcium-transporting ATPase, cytoplasmic transduction domain A"/>
    <property type="match status" value="1"/>
</dbReference>
<evidence type="ECO:0000313" key="10">
    <source>
        <dbReference type="Proteomes" id="UP001360953"/>
    </source>
</evidence>
<dbReference type="CDD" id="cd00371">
    <property type="entry name" value="HMA"/>
    <property type="match status" value="1"/>
</dbReference>
<keyword evidence="4 6" id="KW-1133">Transmembrane helix</keyword>
<dbReference type="GeneID" id="92030152"/>
<feature type="transmembrane region" description="Helical" evidence="6">
    <location>
        <begin position="917"/>
        <end position="936"/>
    </location>
</feature>
<dbReference type="InterPro" id="IPR036412">
    <property type="entry name" value="HAD-like_sf"/>
</dbReference>
<dbReference type="InterPro" id="IPR008250">
    <property type="entry name" value="ATPase_P-typ_transduc_dom_A_sf"/>
</dbReference>
<keyword evidence="6" id="KW-0547">Nucleotide-binding</keyword>
<evidence type="ECO:0000256" key="2">
    <source>
        <dbReference type="ARBA" id="ARBA00022692"/>
    </source>
</evidence>
<keyword evidence="2 6" id="KW-0812">Transmembrane</keyword>
<dbReference type="NCBIfam" id="TIGR01494">
    <property type="entry name" value="ATPase_P-type"/>
    <property type="match status" value="1"/>
</dbReference>
<proteinExistence type="inferred from homology"/>
<feature type="transmembrane region" description="Helical" evidence="6">
    <location>
        <begin position="268"/>
        <end position="287"/>
    </location>
</feature>
<dbReference type="InterPro" id="IPR056236">
    <property type="entry name" value="HMA_PCA1"/>
</dbReference>
<evidence type="ECO:0000256" key="4">
    <source>
        <dbReference type="ARBA" id="ARBA00022989"/>
    </source>
</evidence>
<evidence type="ECO:0000256" key="3">
    <source>
        <dbReference type="ARBA" id="ARBA00022723"/>
    </source>
</evidence>
<name>A0ABR1LHM9_9PEZI</name>
<protein>
    <submittedName>
        <fullName evidence="9">E1-E2 ATPase-domain-containing protein</fullName>
    </submittedName>
</protein>
<dbReference type="SUPFAM" id="SSF56784">
    <property type="entry name" value="HAD-like"/>
    <property type="match status" value="1"/>
</dbReference>
<dbReference type="Pfam" id="PF00403">
    <property type="entry name" value="HMA"/>
    <property type="match status" value="1"/>
</dbReference>
<dbReference type="InterPro" id="IPR018303">
    <property type="entry name" value="ATPase_P-typ_P_site"/>
</dbReference>
<evidence type="ECO:0000256" key="5">
    <source>
        <dbReference type="ARBA" id="ARBA00023136"/>
    </source>
</evidence>
<dbReference type="PROSITE" id="PS01229">
    <property type="entry name" value="COF_2"/>
    <property type="match status" value="1"/>
</dbReference>
<dbReference type="InterPro" id="IPR023298">
    <property type="entry name" value="ATPase_P-typ_TM_dom_sf"/>
</dbReference>
<dbReference type="Pfam" id="PF00122">
    <property type="entry name" value="E1-E2_ATPase"/>
    <property type="match status" value="1"/>
</dbReference>
<feature type="transmembrane region" description="Helical" evidence="6">
    <location>
        <begin position="490"/>
        <end position="517"/>
    </location>
</feature>
<dbReference type="NCBIfam" id="TIGR01525">
    <property type="entry name" value="ATPase-IB_hvy"/>
    <property type="match status" value="1"/>
</dbReference>
<evidence type="ECO:0000313" key="9">
    <source>
        <dbReference type="EMBL" id="KAK7534732.1"/>
    </source>
</evidence>
<evidence type="ECO:0000259" key="8">
    <source>
        <dbReference type="PROSITE" id="PS50846"/>
    </source>
</evidence>
<dbReference type="PANTHER" id="PTHR46594">
    <property type="entry name" value="P-TYPE CATION-TRANSPORTING ATPASE"/>
    <property type="match status" value="1"/>
</dbReference>
<dbReference type="SUPFAM" id="SSF81665">
    <property type="entry name" value="Calcium ATPase, transmembrane domain M"/>
    <property type="match status" value="1"/>
</dbReference>
<accession>A0ABR1LHM9</accession>
<comment type="caution">
    <text evidence="9">The sequence shown here is derived from an EMBL/GenBank/DDBJ whole genome shotgun (WGS) entry which is preliminary data.</text>
</comment>
<dbReference type="InterPro" id="IPR027256">
    <property type="entry name" value="P-typ_ATPase_IB"/>
</dbReference>
<comment type="similarity">
    <text evidence="6">Belongs to the cation transport ATPase (P-type) (TC 3.A.3) family. Type IB subfamily.</text>
</comment>
<dbReference type="PROSITE" id="PS50846">
    <property type="entry name" value="HMA_2"/>
    <property type="match status" value="1"/>
</dbReference>
<dbReference type="InterPro" id="IPR001757">
    <property type="entry name" value="P_typ_ATPase"/>
</dbReference>